<dbReference type="AlphaFoldDB" id="A0A0L8IU74"/>
<gene>
    <name evidence="1" type="ORF">ALO91_01628</name>
</gene>
<dbReference type="EMBL" id="LJPM01000248">
    <property type="protein sequence ID" value="KPW20629.1"/>
    <property type="molecule type" value="Genomic_DNA"/>
</dbReference>
<accession>A0A0L8IU74</accession>
<name>A0A0L8IU74_PSESX</name>
<comment type="caution">
    <text evidence="1">The sequence shown here is derived from an EMBL/GenBank/DDBJ whole genome shotgun (WGS) entry which is preliminary data.</text>
</comment>
<protein>
    <submittedName>
        <fullName evidence="1">Uncharacterized protein</fullName>
    </submittedName>
</protein>
<dbReference type="PATRIC" id="fig|199198.4.peg.5359"/>
<sequence>MLGVFYWCATHAREYRANALRWHAVLDAPRPILTVNRSFYV</sequence>
<proteinExistence type="predicted"/>
<evidence type="ECO:0000313" key="1">
    <source>
        <dbReference type="EMBL" id="KPW20629.1"/>
    </source>
</evidence>
<evidence type="ECO:0000313" key="2">
    <source>
        <dbReference type="Proteomes" id="UP000050297"/>
    </source>
</evidence>
<organism evidence="1 2">
    <name type="scientific">Pseudomonas syringae pv. aceris</name>
    <dbReference type="NCBI Taxonomy" id="199198"/>
    <lineage>
        <taxon>Bacteria</taxon>
        <taxon>Pseudomonadati</taxon>
        <taxon>Pseudomonadota</taxon>
        <taxon>Gammaproteobacteria</taxon>
        <taxon>Pseudomonadales</taxon>
        <taxon>Pseudomonadaceae</taxon>
        <taxon>Pseudomonas</taxon>
        <taxon>Pseudomonas syringae</taxon>
    </lineage>
</organism>
<reference evidence="1 2" key="1">
    <citation type="submission" date="2015-09" db="EMBL/GenBank/DDBJ databases">
        <title>Genome announcement of multiple Pseudomonas syringae strains.</title>
        <authorList>
            <person name="Thakur S."/>
            <person name="Wang P.W."/>
            <person name="Gong Y."/>
            <person name="Weir B.S."/>
            <person name="Guttman D.S."/>
        </authorList>
    </citation>
    <scope>NUCLEOTIDE SEQUENCE [LARGE SCALE GENOMIC DNA]</scope>
    <source>
        <strain evidence="1 2">ICMP2802</strain>
    </source>
</reference>
<dbReference type="Proteomes" id="UP000050297">
    <property type="component" value="Unassembled WGS sequence"/>
</dbReference>